<comment type="caution">
    <text evidence="1">The sequence shown here is derived from an EMBL/GenBank/DDBJ whole genome shotgun (WGS) entry which is preliminary data.</text>
</comment>
<gene>
    <name evidence="1" type="ORF">J2S19_003755</name>
</gene>
<proteinExistence type="predicted"/>
<dbReference type="Proteomes" id="UP001234495">
    <property type="component" value="Unassembled WGS sequence"/>
</dbReference>
<sequence>MGNIVSEVEKNEAKVEANKEIQEALAQVAAGKE</sequence>
<organism evidence="1 2">
    <name type="scientific">Metabacillus malikii</name>
    <dbReference type="NCBI Taxonomy" id="1504265"/>
    <lineage>
        <taxon>Bacteria</taxon>
        <taxon>Bacillati</taxon>
        <taxon>Bacillota</taxon>
        <taxon>Bacilli</taxon>
        <taxon>Bacillales</taxon>
        <taxon>Bacillaceae</taxon>
        <taxon>Metabacillus</taxon>
    </lineage>
</organism>
<evidence type="ECO:0000313" key="1">
    <source>
        <dbReference type="EMBL" id="MDQ0232444.1"/>
    </source>
</evidence>
<reference evidence="1 2" key="1">
    <citation type="submission" date="2023-07" db="EMBL/GenBank/DDBJ databases">
        <title>Genomic Encyclopedia of Type Strains, Phase IV (KMG-IV): sequencing the most valuable type-strain genomes for metagenomic binning, comparative biology and taxonomic classification.</title>
        <authorList>
            <person name="Goeker M."/>
        </authorList>
    </citation>
    <scope>NUCLEOTIDE SEQUENCE [LARGE SCALE GENOMIC DNA]</scope>
    <source>
        <strain evidence="1 2">DSM 29005</strain>
    </source>
</reference>
<keyword evidence="2" id="KW-1185">Reference proteome</keyword>
<name>A0ABT9ZKM6_9BACI</name>
<protein>
    <submittedName>
        <fullName evidence="1">Uncharacterized protein</fullName>
    </submittedName>
</protein>
<accession>A0ABT9ZKM6</accession>
<dbReference type="EMBL" id="JAUSUD010000021">
    <property type="protein sequence ID" value="MDQ0232444.1"/>
    <property type="molecule type" value="Genomic_DNA"/>
</dbReference>
<evidence type="ECO:0000313" key="2">
    <source>
        <dbReference type="Proteomes" id="UP001234495"/>
    </source>
</evidence>